<feature type="chain" id="PRO_5038670681" evidence="2">
    <location>
        <begin position="31"/>
        <end position="456"/>
    </location>
</feature>
<gene>
    <name evidence="3" type="ORF">H9870_10560</name>
</gene>
<evidence type="ECO:0000313" key="3">
    <source>
        <dbReference type="EMBL" id="HIW92088.1"/>
    </source>
</evidence>
<dbReference type="SUPFAM" id="SSF53474">
    <property type="entry name" value="alpha/beta-Hydrolases"/>
    <property type="match status" value="1"/>
</dbReference>
<dbReference type="InterPro" id="IPR029058">
    <property type="entry name" value="AB_hydrolase_fold"/>
</dbReference>
<evidence type="ECO:0000313" key="4">
    <source>
        <dbReference type="Proteomes" id="UP000824190"/>
    </source>
</evidence>
<organism evidence="3 4">
    <name type="scientific">Candidatus Corynebacterium avicola</name>
    <dbReference type="NCBI Taxonomy" id="2838527"/>
    <lineage>
        <taxon>Bacteria</taxon>
        <taxon>Bacillati</taxon>
        <taxon>Actinomycetota</taxon>
        <taxon>Actinomycetes</taxon>
        <taxon>Mycobacteriales</taxon>
        <taxon>Corynebacteriaceae</taxon>
        <taxon>Corynebacterium</taxon>
    </lineage>
</organism>
<proteinExistence type="predicted"/>
<dbReference type="Gene3D" id="3.40.50.1820">
    <property type="entry name" value="alpha/beta hydrolase"/>
    <property type="match status" value="1"/>
</dbReference>
<dbReference type="Proteomes" id="UP000824190">
    <property type="component" value="Unassembled WGS sequence"/>
</dbReference>
<dbReference type="AlphaFoldDB" id="A0A9D1RPW3"/>
<protein>
    <submittedName>
        <fullName evidence="3">Esterase family protein</fullName>
    </submittedName>
</protein>
<reference evidence="3" key="1">
    <citation type="journal article" date="2021" name="PeerJ">
        <title>Extensive microbial diversity within the chicken gut microbiome revealed by metagenomics and culture.</title>
        <authorList>
            <person name="Gilroy R."/>
            <person name="Ravi A."/>
            <person name="Getino M."/>
            <person name="Pursley I."/>
            <person name="Horton D.L."/>
            <person name="Alikhan N.F."/>
            <person name="Baker D."/>
            <person name="Gharbi K."/>
            <person name="Hall N."/>
            <person name="Watson M."/>
            <person name="Adriaenssens E.M."/>
            <person name="Foster-Nyarko E."/>
            <person name="Jarju S."/>
            <person name="Secka A."/>
            <person name="Antonio M."/>
            <person name="Oren A."/>
            <person name="Chaudhuri R.R."/>
            <person name="La Ragione R."/>
            <person name="Hildebrand F."/>
            <person name="Pallen M.J."/>
        </authorList>
    </citation>
    <scope>NUCLEOTIDE SEQUENCE</scope>
    <source>
        <strain evidence="3">CHK32-1732</strain>
    </source>
</reference>
<accession>A0A9D1RPW3</accession>
<feature type="region of interest" description="Disordered" evidence="1">
    <location>
        <begin position="420"/>
        <end position="456"/>
    </location>
</feature>
<name>A0A9D1RPW3_9CORY</name>
<evidence type="ECO:0000256" key="2">
    <source>
        <dbReference type="SAM" id="SignalP"/>
    </source>
</evidence>
<feature type="signal peptide" evidence="2">
    <location>
        <begin position="1"/>
        <end position="30"/>
    </location>
</feature>
<dbReference type="InterPro" id="IPR000801">
    <property type="entry name" value="Esterase-like"/>
</dbReference>
<feature type="compositionally biased region" description="Acidic residues" evidence="1">
    <location>
        <begin position="447"/>
        <end position="456"/>
    </location>
</feature>
<comment type="caution">
    <text evidence="3">The sequence shown here is derived from an EMBL/GenBank/DDBJ whole genome shotgun (WGS) entry which is preliminary data.</text>
</comment>
<feature type="compositionally biased region" description="Polar residues" evidence="1">
    <location>
        <begin position="429"/>
        <end position="442"/>
    </location>
</feature>
<dbReference type="Pfam" id="PF00756">
    <property type="entry name" value="Esterase"/>
    <property type="match status" value="1"/>
</dbReference>
<dbReference type="EMBL" id="DXGC01000086">
    <property type="protein sequence ID" value="HIW92088.1"/>
    <property type="molecule type" value="Genomic_DNA"/>
</dbReference>
<sequence>MNKRAITRVAAAAIATALPLSVISVTPALAGVAQPTANLTQTADETDTAPAAGEATISEPFKTLADAEGDGYVPEGDASWRDFVYKDSGDRFTRMEELKVHSPSMDRDIPFVTIRAKEDAENAPTVYLLNGADGGEGIANWLKQTNAVDFYGNQIGNVNVVIPMAGAFSYYTDWQEENANLDKDGNGNGTKQNWETFLTQELPGPMEEHLGAANPGAQDANRALIGMSMTASTALVYGQQYPGFYNSIGSYSGCPATSGQFEPSVQIVLDRAPASYEQMWGDPNGEVAKRNDAMINAGKLKDQKNVYISSGSGLMGEHDVPSGDRLNGNLIGSITPATEGGVIEGATAMCTHLMKAETDKAGITQDSNNLVYNFRNTGTHQWGYWQDDMFDSWPVISEGIFPGQGATAQKQVDEAKAAYLKENPGAGNAGSTPVSSLPSLQDITDAANEEDTEGGE</sequence>
<keyword evidence="2" id="KW-0732">Signal</keyword>
<evidence type="ECO:0000256" key="1">
    <source>
        <dbReference type="SAM" id="MobiDB-lite"/>
    </source>
</evidence>
<reference evidence="3" key="2">
    <citation type="submission" date="2021-04" db="EMBL/GenBank/DDBJ databases">
        <authorList>
            <person name="Gilroy R."/>
        </authorList>
    </citation>
    <scope>NUCLEOTIDE SEQUENCE</scope>
    <source>
        <strain evidence="3">CHK32-1732</strain>
    </source>
</reference>